<gene>
    <name evidence="2" type="ORF">GM543_11375</name>
</gene>
<feature type="domain" description="Peptidase M26 N-terminal" evidence="1">
    <location>
        <begin position="2"/>
        <end position="168"/>
    </location>
</feature>
<sequence>NKVTRLSVDKIEEVEEGGKTLYKVTATAPDLIQRDSNNSLSQTYTYYIEKPKASQNNVYYNFKDLVDAMQKNPNGEFKLGSDLNATNVPTPSKSYVTGEFKGKLSSVDGQHYTIHNTARPLFNNIVGGTVKNINLNNVNIDMPWADQIASVANVIKGGSLIENVKVKGNV</sequence>
<name>A0A6I3U9Q7_STREE</name>
<dbReference type="EMBL" id="WNHX01000255">
    <property type="protein sequence ID" value="MTV88070.1"/>
    <property type="molecule type" value="Genomic_DNA"/>
</dbReference>
<dbReference type="AlphaFoldDB" id="A0A6I3U9Q7"/>
<dbReference type="Pfam" id="PF05342">
    <property type="entry name" value="Peptidase_M26_N"/>
    <property type="match status" value="1"/>
</dbReference>
<reference evidence="2 3" key="1">
    <citation type="submission" date="2019-11" db="EMBL/GenBank/DDBJ databases">
        <title>Growth characteristics of pneumococcus vary with the chemical composition of the capsule and with environmental conditions.</title>
        <authorList>
            <person name="Tothpal A."/>
            <person name="Desobry K."/>
            <person name="Joshi S."/>
            <person name="Wyllie A.L."/>
            <person name="Weinberger D.M."/>
        </authorList>
    </citation>
    <scope>NUCLEOTIDE SEQUENCE [LARGE SCALE GENOMIC DNA]</scope>
    <source>
        <strain evidence="3">pnumococcus35B</strain>
    </source>
</reference>
<feature type="non-terminal residue" evidence="2">
    <location>
        <position position="170"/>
    </location>
</feature>
<evidence type="ECO:0000313" key="2">
    <source>
        <dbReference type="EMBL" id="MTV88070.1"/>
    </source>
</evidence>
<dbReference type="GO" id="GO:0016020">
    <property type="term" value="C:membrane"/>
    <property type="evidence" value="ECO:0007669"/>
    <property type="project" value="InterPro"/>
</dbReference>
<dbReference type="InterPro" id="IPR008006">
    <property type="entry name" value="Peptidase_M26_N_dom"/>
</dbReference>
<accession>A0A6I3U9Q7</accession>
<dbReference type="RefSeq" id="WP_162481020.1">
    <property type="nucleotide sequence ID" value="NZ_WNHX01000255.1"/>
</dbReference>
<evidence type="ECO:0000313" key="3">
    <source>
        <dbReference type="Proteomes" id="UP000469505"/>
    </source>
</evidence>
<feature type="non-terminal residue" evidence="2">
    <location>
        <position position="1"/>
    </location>
</feature>
<comment type="caution">
    <text evidence="2">The sequence shown here is derived from an EMBL/GenBank/DDBJ whole genome shotgun (WGS) entry which is preliminary data.</text>
</comment>
<dbReference type="Proteomes" id="UP000469505">
    <property type="component" value="Unassembled WGS sequence"/>
</dbReference>
<protein>
    <recommendedName>
        <fullName evidence="1">Peptidase M26 N-terminal domain-containing protein</fullName>
    </recommendedName>
</protein>
<proteinExistence type="predicted"/>
<dbReference type="Gene3D" id="2.160.20.110">
    <property type="match status" value="1"/>
</dbReference>
<evidence type="ECO:0000259" key="1">
    <source>
        <dbReference type="Pfam" id="PF05342"/>
    </source>
</evidence>
<dbReference type="GO" id="GO:0008270">
    <property type="term" value="F:zinc ion binding"/>
    <property type="evidence" value="ECO:0007669"/>
    <property type="project" value="InterPro"/>
</dbReference>
<dbReference type="GO" id="GO:0004222">
    <property type="term" value="F:metalloendopeptidase activity"/>
    <property type="evidence" value="ECO:0007669"/>
    <property type="project" value="InterPro"/>
</dbReference>
<organism evidence="2 3">
    <name type="scientific">Streptococcus pneumoniae</name>
    <dbReference type="NCBI Taxonomy" id="1313"/>
    <lineage>
        <taxon>Bacteria</taxon>
        <taxon>Bacillati</taxon>
        <taxon>Bacillota</taxon>
        <taxon>Bacilli</taxon>
        <taxon>Lactobacillales</taxon>
        <taxon>Streptococcaceae</taxon>
        <taxon>Streptococcus</taxon>
    </lineage>
</organism>